<evidence type="ECO:0000259" key="2">
    <source>
        <dbReference type="Pfam" id="PF01757"/>
    </source>
</evidence>
<dbReference type="InterPro" id="IPR050879">
    <property type="entry name" value="Acyltransferase_3"/>
</dbReference>
<dbReference type="PANTHER" id="PTHR23028:SF134">
    <property type="entry name" value="PUTATIVE (AFU_ORTHOLOGUE AFUA_4G08520)-RELATED"/>
    <property type="match status" value="1"/>
</dbReference>
<proteinExistence type="predicted"/>
<feature type="transmembrane region" description="Helical" evidence="1">
    <location>
        <begin position="243"/>
        <end position="263"/>
    </location>
</feature>
<evidence type="ECO:0000313" key="3">
    <source>
        <dbReference type="EMBL" id="WCT71912.1"/>
    </source>
</evidence>
<sequence>MAATTQHYRALDAMRGVAAIAVLLFHLSWFVGYTSSGALAVDFFFMLSGFVIAHAYDARLGAGGMGFGDFLLKRLIRLYPLYLVGLALAVAAQLALVAAGHLEMSVADTAESAMLEAAWLPSPFDGSLARIFPLNGPAWSLFFEIVANLLFAAFHRRLTSPVLAAIAALSGLVIARGVMRHFSINIGWSWDTIGIGFARVFFAFPLGVLLHRHRARLPRLPAIGAWPLLALLAAMLLCPEHRLTDLVFLFVACPLLVIAGAQAGTPDRPASSPQLFAGLALISYPLYVLHAPAILPLRHLLDDVGWRAAALPVALVYATAITLVAIPVGRWDERVRARITAAVRARAGLA</sequence>
<organism evidence="3 4">
    <name type="scientific">Sphingomonas naphthae</name>
    <dbReference type="NCBI Taxonomy" id="1813468"/>
    <lineage>
        <taxon>Bacteria</taxon>
        <taxon>Pseudomonadati</taxon>
        <taxon>Pseudomonadota</taxon>
        <taxon>Alphaproteobacteria</taxon>
        <taxon>Sphingomonadales</taxon>
        <taxon>Sphingomonadaceae</taxon>
        <taxon>Sphingomonas</taxon>
    </lineage>
</organism>
<dbReference type="InterPro" id="IPR002656">
    <property type="entry name" value="Acyl_transf_3_dom"/>
</dbReference>
<feature type="transmembrane region" description="Helical" evidence="1">
    <location>
        <begin position="217"/>
        <end position="237"/>
    </location>
</feature>
<feature type="transmembrane region" description="Helical" evidence="1">
    <location>
        <begin position="37"/>
        <end position="57"/>
    </location>
</feature>
<feature type="transmembrane region" description="Helical" evidence="1">
    <location>
        <begin position="12"/>
        <end position="31"/>
    </location>
</feature>
<protein>
    <submittedName>
        <fullName evidence="3">Acyltransferase</fullName>
    </submittedName>
</protein>
<keyword evidence="3" id="KW-0808">Transferase</keyword>
<gene>
    <name evidence="3" type="ORF">PQ455_09620</name>
</gene>
<keyword evidence="4" id="KW-1185">Reference proteome</keyword>
<dbReference type="Pfam" id="PF01757">
    <property type="entry name" value="Acyl_transf_3"/>
    <property type="match status" value="1"/>
</dbReference>
<dbReference type="PANTHER" id="PTHR23028">
    <property type="entry name" value="ACETYLTRANSFERASE"/>
    <property type="match status" value="1"/>
</dbReference>
<name>A0ABY7TF92_9SPHN</name>
<dbReference type="EMBL" id="CP117411">
    <property type="protein sequence ID" value="WCT71912.1"/>
    <property type="molecule type" value="Genomic_DNA"/>
</dbReference>
<feature type="transmembrane region" description="Helical" evidence="1">
    <location>
        <begin position="188"/>
        <end position="210"/>
    </location>
</feature>
<keyword evidence="1" id="KW-1133">Transmembrane helix</keyword>
<keyword evidence="3" id="KW-0012">Acyltransferase</keyword>
<dbReference type="GO" id="GO:0016746">
    <property type="term" value="F:acyltransferase activity"/>
    <property type="evidence" value="ECO:0007669"/>
    <property type="project" value="UniProtKB-KW"/>
</dbReference>
<feature type="domain" description="Acyltransferase 3" evidence="2">
    <location>
        <begin position="9"/>
        <end position="326"/>
    </location>
</feature>
<evidence type="ECO:0000313" key="4">
    <source>
        <dbReference type="Proteomes" id="UP001220395"/>
    </source>
</evidence>
<keyword evidence="1" id="KW-0812">Transmembrane</keyword>
<evidence type="ECO:0000256" key="1">
    <source>
        <dbReference type="SAM" id="Phobius"/>
    </source>
</evidence>
<feature type="transmembrane region" description="Helical" evidence="1">
    <location>
        <begin position="162"/>
        <end position="182"/>
    </location>
</feature>
<feature type="transmembrane region" description="Helical" evidence="1">
    <location>
        <begin position="138"/>
        <end position="155"/>
    </location>
</feature>
<feature type="transmembrane region" description="Helical" evidence="1">
    <location>
        <begin position="275"/>
        <end position="297"/>
    </location>
</feature>
<reference evidence="3 4" key="1">
    <citation type="submission" date="2023-02" db="EMBL/GenBank/DDBJ databases">
        <title>Genome sequence of Sphingomonas naphthae.</title>
        <authorList>
            <person name="Kim S."/>
            <person name="Heo J."/>
            <person name="Kwon S.-W."/>
        </authorList>
    </citation>
    <scope>NUCLEOTIDE SEQUENCE [LARGE SCALE GENOMIC DNA]</scope>
    <source>
        <strain evidence="3 4">KACC 18716</strain>
    </source>
</reference>
<feature type="transmembrane region" description="Helical" evidence="1">
    <location>
        <begin position="309"/>
        <end position="328"/>
    </location>
</feature>
<keyword evidence="1" id="KW-0472">Membrane</keyword>
<dbReference type="Proteomes" id="UP001220395">
    <property type="component" value="Chromosome"/>
</dbReference>
<dbReference type="RefSeq" id="WP_273685859.1">
    <property type="nucleotide sequence ID" value="NZ_CP117411.1"/>
</dbReference>
<feature type="transmembrane region" description="Helical" evidence="1">
    <location>
        <begin position="78"/>
        <end position="99"/>
    </location>
</feature>
<accession>A0ABY7TF92</accession>